<evidence type="ECO:0000313" key="2">
    <source>
        <dbReference type="Proteomes" id="UP001386955"/>
    </source>
</evidence>
<gene>
    <name evidence="1" type="ORF">VNO78_14140</name>
</gene>
<name>A0AAN9SRY3_PSOTE</name>
<proteinExistence type="predicted"/>
<dbReference type="EMBL" id="JAYMYS010000003">
    <property type="protein sequence ID" value="KAK7402122.1"/>
    <property type="molecule type" value="Genomic_DNA"/>
</dbReference>
<accession>A0AAN9SRY3</accession>
<comment type="caution">
    <text evidence="1">The sequence shown here is derived from an EMBL/GenBank/DDBJ whole genome shotgun (WGS) entry which is preliminary data.</text>
</comment>
<evidence type="ECO:0000313" key="1">
    <source>
        <dbReference type="EMBL" id="KAK7402122.1"/>
    </source>
</evidence>
<keyword evidence="2" id="KW-1185">Reference proteome</keyword>
<dbReference type="Proteomes" id="UP001386955">
    <property type="component" value="Unassembled WGS sequence"/>
</dbReference>
<organism evidence="1 2">
    <name type="scientific">Psophocarpus tetragonolobus</name>
    <name type="common">Winged bean</name>
    <name type="synonym">Dolichos tetragonolobus</name>
    <dbReference type="NCBI Taxonomy" id="3891"/>
    <lineage>
        <taxon>Eukaryota</taxon>
        <taxon>Viridiplantae</taxon>
        <taxon>Streptophyta</taxon>
        <taxon>Embryophyta</taxon>
        <taxon>Tracheophyta</taxon>
        <taxon>Spermatophyta</taxon>
        <taxon>Magnoliopsida</taxon>
        <taxon>eudicotyledons</taxon>
        <taxon>Gunneridae</taxon>
        <taxon>Pentapetalae</taxon>
        <taxon>rosids</taxon>
        <taxon>fabids</taxon>
        <taxon>Fabales</taxon>
        <taxon>Fabaceae</taxon>
        <taxon>Papilionoideae</taxon>
        <taxon>50 kb inversion clade</taxon>
        <taxon>NPAAA clade</taxon>
        <taxon>indigoferoid/millettioid clade</taxon>
        <taxon>Phaseoleae</taxon>
        <taxon>Psophocarpus</taxon>
    </lineage>
</organism>
<reference evidence="1 2" key="1">
    <citation type="submission" date="2024-01" db="EMBL/GenBank/DDBJ databases">
        <title>The genomes of 5 underutilized Papilionoideae crops provide insights into root nodulation and disease resistanc.</title>
        <authorList>
            <person name="Jiang F."/>
        </authorList>
    </citation>
    <scope>NUCLEOTIDE SEQUENCE [LARGE SCALE GENOMIC DNA]</scope>
    <source>
        <strain evidence="1">DUOXIRENSHENG_FW03</strain>
        <tissue evidence="1">Leaves</tissue>
    </source>
</reference>
<dbReference type="AlphaFoldDB" id="A0AAN9SRY3"/>
<sequence length="120" mass="13075">MSKTCAQEVSGDALVDATHITISNQLDLTPNILGINDIPIINGYLHETWGVCSRKVRRLGQDANEACWPNDQVLGGGSSSYSILPDKMDPSSCDEHVSIACNEKMQLNEDDPLAMLKLKC</sequence>
<protein>
    <submittedName>
        <fullName evidence="1">Uncharacterized protein</fullName>
    </submittedName>
</protein>